<reference evidence="1 2" key="1">
    <citation type="submission" date="2024-01" db="EMBL/GenBank/DDBJ databases">
        <title>The complete chloroplast genome sequence of Lithospermum erythrorhizon: insights into the phylogenetic relationship among Boraginaceae species and the maternal lineages of purple gromwells.</title>
        <authorList>
            <person name="Okada T."/>
            <person name="Watanabe K."/>
        </authorList>
    </citation>
    <scope>NUCLEOTIDE SEQUENCE [LARGE SCALE GENOMIC DNA]</scope>
</reference>
<protein>
    <submittedName>
        <fullName evidence="1">Uncharacterized protein</fullName>
    </submittedName>
</protein>
<accession>A0AAV3RMW5</accession>
<sequence>MHQRFNVILNNLQSLGKEFSREEINGKIFEALNDDYDRKICAIIEVKYIGTIPLQELIGSLKTEEEVIAYKKVRRKNKKSLALVVVKAEKLLEVNDIEVDGDDELVMLAKSFKSLPKNKSNSGKYPQESKYDNYEKRRNTKEYVSYKNNKSKKYTWEYDVTEEGSDFKVEISNDVCLMGNDSMEVSFYSDSSSSFECSFDNEPECECKNYNITYTELNEANDRKLDDYSKLMDKYKKLSLNNHKNI</sequence>
<name>A0AAV3RMW5_LITER</name>
<gene>
    <name evidence="1" type="ORF">LIER_30509</name>
</gene>
<organism evidence="1 2">
    <name type="scientific">Lithospermum erythrorhizon</name>
    <name type="common">Purple gromwell</name>
    <name type="synonym">Lithospermum officinale var. erythrorhizon</name>
    <dbReference type="NCBI Taxonomy" id="34254"/>
    <lineage>
        <taxon>Eukaryota</taxon>
        <taxon>Viridiplantae</taxon>
        <taxon>Streptophyta</taxon>
        <taxon>Embryophyta</taxon>
        <taxon>Tracheophyta</taxon>
        <taxon>Spermatophyta</taxon>
        <taxon>Magnoliopsida</taxon>
        <taxon>eudicotyledons</taxon>
        <taxon>Gunneridae</taxon>
        <taxon>Pentapetalae</taxon>
        <taxon>asterids</taxon>
        <taxon>lamiids</taxon>
        <taxon>Boraginales</taxon>
        <taxon>Boraginaceae</taxon>
        <taxon>Boraginoideae</taxon>
        <taxon>Lithospermeae</taxon>
        <taxon>Lithospermum</taxon>
    </lineage>
</organism>
<dbReference type="Proteomes" id="UP001454036">
    <property type="component" value="Unassembled WGS sequence"/>
</dbReference>
<evidence type="ECO:0000313" key="2">
    <source>
        <dbReference type="Proteomes" id="UP001454036"/>
    </source>
</evidence>
<proteinExistence type="predicted"/>
<comment type="caution">
    <text evidence="1">The sequence shown here is derived from an EMBL/GenBank/DDBJ whole genome shotgun (WGS) entry which is preliminary data.</text>
</comment>
<evidence type="ECO:0000313" key="1">
    <source>
        <dbReference type="EMBL" id="GAA0183021.1"/>
    </source>
</evidence>
<keyword evidence="2" id="KW-1185">Reference proteome</keyword>
<dbReference type="EMBL" id="BAABME010010956">
    <property type="protein sequence ID" value="GAA0183021.1"/>
    <property type="molecule type" value="Genomic_DNA"/>
</dbReference>
<dbReference type="AlphaFoldDB" id="A0AAV3RMW5"/>